<evidence type="ECO:0000256" key="5">
    <source>
        <dbReference type="SAM" id="SignalP"/>
    </source>
</evidence>
<dbReference type="PANTHER" id="PTHR36842">
    <property type="entry name" value="PROTEIN TOLB HOMOLOG"/>
    <property type="match status" value="1"/>
</dbReference>
<dbReference type="SUPFAM" id="SSF69304">
    <property type="entry name" value="Tricorn protease N-terminal domain"/>
    <property type="match status" value="1"/>
</dbReference>
<dbReference type="GO" id="GO:0017038">
    <property type="term" value="P:protein import"/>
    <property type="evidence" value="ECO:0007669"/>
    <property type="project" value="InterPro"/>
</dbReference>
<proteinExistence type="inferred from homology"/>
<evidence type="ECO:0000256" key="2">
    <source>
        <dbReference type="ARBA" id="ARBA00009820"/>
    </source>
</evidence>
<dbReference type="PANTHER" id="PTHR36842:SF1">
    <property type="entry name" value="PROTEIN TOLB"/>
    <property type="match status" value="1"/>
</dbReference>
<evidence type="ECO:0000313" key="7">
    <source>
        <dbReference type="EMBL" id="CAG7590539.1"/>
    </source>
</evidence>
<dbReference type="Pfam" id="PF04052">
    <property type="entry name" value="TolB_N"/>
    <property type="match status" value="1"/>
</dbReference>
<dbReference type="InterPro" id="IPR011659">
    <property type="entry name" value="WD40"/>
</dbReference>
<dbReference type="SUPFAM" id="SSF52964">
    <property type="entry name" value="TolB, N-terminal domain"/>
    <property type="match status" value="1"/>
</dbReference>
<organism evidence="7 8">
    <name type="scientific">Hyalomma marginatum</name>
    <dbReference type="NCBI Taxonomy" id="34627"/>
    <lineage>
        <taxon>Eukaryota</taxon>
        <taxon>Metazoa</taxon>
        <taxon>Ecdysozoa</taxon>
        <taxon>Arthropoda</taxon>
        <taxon>Chelicerata</taxon>
        <taxon>Arachnida</taxon>
        <taxon>Acari</taxon>
        <taxon>Parasitiformes</taxon>
        <taxon>Ixodida</taxon>
        <taxon>Ixodoidea</taxon>
        <taxon>Ixodidae</taxon>
        <taxon>Hyalomminae</taxon>
        <taxon>Hyalomma</taxon>
    </lineage>
</organism>
<feature type="domain" description="TolB N-terminal" evidence="6">
    <location>
        <begin position="23"/>
        <end position="125"/>
    </location>
</feature>
<evidence type="ECO:0000256" key="4">
    <source>
        <dbReference type="ARBA" id="ARBA00022764"/>
    </source>
</evidence>
<dbReference type="AlphaFoldDB" id="A0A8S4BZZ0"/>
<reference evidence="7" key="1">
    <citation type="submission" date="2021-06" db="EMBL/GenBank/DDBJ databases">
        <authorList>
            <person name="Nardi T."/>
            <person name="Nardi T."/>
        </authorList>
    </citation>
    <scope>NUCLEOTIDE SEQUENCE</scope>
</reference>
<evidence type="ECO:0000256" key="1">
    <source>
        <dbReference type="ARBA" id="ARBA00004418"/>
    </source>
</evidence>
<feature type="chain" id="PRO_5035718794" evidence="5">
    <location>
        <begin position="22"/>
        <end position="433"/>
    </location>
</feature>
<dbReference type="InterPro" id="IPR014167">
    <property type="entry name" value="Tol-Pal_TolB"/>
</dbReference>
<protein>
    <submittedName>
        <fullName evidence="7">Tol-Pal system protein TolB</fullName>
    </submittedName>
</protein>
<evidence type="ECO:0000259" key="6">
    <source>
        <dbReference type="Pfam" id="PF04052"/>
    </source>
</evidence>
<comment type="caution">
    <text evidence="7">The sequence shown here is derived from an EMBL/GenBank/DDBJ whole genome shotgun (WGS) entry which is preliminary data.</text>
</comment>
<sequence length="433" mass="48822">MGKIISIALLCSIFLFKLSYAVLKIDINQGTLEPMPIAIAEFAADSWDEKQTGRDIVDVVLNDLKNSGLFRAIDRVSFLEEVSMDRPLGYHNWRKINAVAVIGGAVRFSDQNQISVQFKIWDPYKEAVIEGMSYQVQKKSWRRLAHKIADRIYQKMTGESGYFDTRILFVSHIGRGKNIKKRLAIMDQDGANFKLLTDGKHLVLTPRFDPKNQRAIYMSYEHKVPHVYILDIERGWQRLVGHFKGISFSPRFSPDSNYAIMSVANYGSTNIFEINLEDGKTTKLTHDIGAINTSPSYSPDGSKIVFNSDRTGRRQLYIMNRNGSDITKISSGSGTYATPVWSPRGDFIAFTKIEAGTFYIGVIRPDGSGERLLTTSWLDEGPTWSPNGRVIMFTRQKPDGTSNIYSVDVTGYNERLISVKTDASDPAWSPLLK</sequence>
<keyword evidence="4" id="KW-0574">Periplasm</keyword>
<gene>
    <name evidence="7" type="ORF">MHYMCMPASI_00329</name>
</gene>
<dbReference type="Gene3D" id="3.40.50.10070">
    <property type="entry name" value="TolB, N-terminal domain"/>
    <property type="match status" value="1"/>
</dbReference>
<dbReference type="NCBIfam" id="TIGR02800">
    <property type="entry name" value="propeller_TolB"/>
    <property type="match status" value="1"/>
</dbReference>
<keyword evidence="8" id="KW-1185">Reference proteome</keyword>
<dbReference type="InterPro" id="IPR011042">
    <property type="entry name" value="6-blade_b-propeller_TolB-like"/>
</dbReference>
<dbReference type="EMBL" id="CAJVAF010000104">
    <property type="protein sequence ID" value="CAG7590539.1"/>
    <property type="molecule type" value="Genomic_DNA"/>
</dbReference>
<feature type="signal peptide" evidence="5">
    <location>
        <begin position="1"/>
        <end position="21"/>
    </location>
</feature>
<evidence type="ECO:0000256" key="3">
    <source>
        <dbReference type="ARBA" id="ARBA00022729"/>
    </source>
</evidence>
<evidence type="ECO:0000313" key="8">
    <source>
        <dbReference type="Proteomes" id="UP000837675"/>
    </source>
</evidence>
<dbReference type="Gene3D" id="2.120.10.30">
    <property type="entry name" value="TolB, C-terminal domain"/>
    <property type="match status" value="1"/>
</dbReference>
<dbReference type="HAMAP" id="MF_00671">
    <property type="entry name" value="TolB"/>
    <property type="match status" value="1"/>
</dbReference>
<accession>A0A8S4BZZ0</accession>
<name>A0A8S4BZZ0_9ACAR</name>
<comment type="similarity">
    <text evidence="2">Belongs to the TolB family.</text>
</comment>
<dbReference type="InterPro" id="IPR007195">
    <property type="entry name" value="TolB_N"/>
</dbReference>
<dbReference type="Pfam" id="PF07676">
    <property type="entry name" value="PD40"/>
    <property type="match status" value="3"/>
</dbReference>
<keyword evidence="3 5" id="KW-0732">Signal</keyword>
<comment type="subcellular location">
    <subcellularLocation>
        <location evidence="1">Periplasm</location>
    </subcellularLocation>
</comment>
<dbReference type="Proteomes" id="UP000837675">
    <property type="component" value="Unassembled WGS sequence"/>
</dbReference>